<comment type="similarity">
    <text evidence="1 3">Belongs to the sulfotransferase 1 family.</text>
</comment>
<dbReference type="AlphaFoldDB" id="A0AAP0DCT0"/>
<comment type="caution">
    <text evidence="5">The sequence shown here is derived from an EMBL/GenBank/DDBJ whole genome shotgun (WGS) entry which is preliminary data.</text>
</comment>
<dbReference type="InterPro" id="IPR027417">
    <property type="entry name" value="P-loop_NTPase"/>
</dbReference>
<evidence type="ECO:0000256" key="2">
    <source>
        <dbReference type="ARBA" id="ARBA00022679"/>
    </source>
</evidence>
<dbReference type="Proteomes" id="UP001408789">
    <property type="component" value="Unassembled WGS sequence"/>
</dbReference>
<name>A0AAP0DCT0_9ASTR</name>
<evidence type="ECO:0000256" key="1">
    <source>
        <dbReference type="ARBA" id="ARBA00005771"/>
    </source>
</evidence>
<reference evidence="5 6" key="1">
    <citation type="submission" date="2024-04" db="EMBL/GenBank/DDBJ databases">
        <title>The reference genome of an endangered Asteraceae, Deinandra increscens subsp. villosa, native to the Central Coast of California.</title>
        <authorList>
            <person name="Guilliams M."/>
            <person name="Hasenstab-Lehman K."/>
            <person name="Meyer R."/>
            <person name="Mcevoy S."/>
        </authorList>
    </citation>
    <scope>NUCLEOTIDE SEQUENCE [LARGE SCALE GENOMIC DNA]</scope>
    <source>
        <tissue evidence="5">Leaf</tissue>
    </source>
</reference>
<dbReference type="PANTHER" id="PTHR11783">
    <property type="entry name" value="SULFOTRANSFERASE SULT"/>
    <property type="match status" value="1"/>
</dbReference>
<gene>
    <name evidence="5" type="ORF">SSX86_012990</name>
</gene>
<dbReference type="SUPFAM" id="SSF52540">
    <property type="entry name" value="P-loop containing nucleoside triphosphate hydrolases"/>
    <property type="match status" value="1"/>
</dbReference>
<dbReference type="EMBL" id="JBCNJP010000014">
    <property type="protein sequence ID" value="KAK9068874.1"/>
    <property type="molecule type" value="Genomic_DNA"/>
</dbReference>
<evidence type="ECO:0000313" key="6">
    <source>
        <dbReference type="Proteomes" id="UP001408789"/>
    </source>
</evidence>
<dbReference type="Pfam" id="PF00685">
    <property type="entry name" value="Sulfotransfer_1"/>
    <property type="match status" value="1"/>
</dbReference>
<keyword evidence="2 3" id="KW-0808">Transferase</keyword>
<protein>
    <recommendedName>
        <fullName evidence="3">Sulfotransferase</fullName>
        <ecNumber evidence="3">2.8.2.-</ecNumber>
    </recommendedName>
</protein>
<sequence length="339" mass="39670">MSSERDDDDDEPRKTQQHYAQLLTELPRATGTFGETHVYRYQGIWLFPDSLLGVMLMQNHFKHHPTDIILSSFMKSGTTWLRSLMFTILNRSRFDFSNHPLLRSGPHDCFPVLDYYKPKNYPIVDTEVLPSNPPRLFATHFAYQLMPSSVTDPSVGCKFVYVCRDPKDVLVSMWHFIVKLRDKELTPLSFDDVFWMFCDGVIEYGPYWDHVLGFWEACHKYPEKILFFKYEEIKRDPEAHVKKLAEFMGVPVSVQEEENGMVKKIVEFCSFEHLTSFEINKTGVHKVNNGFVIPNEAFFRRGEVGDWKCHLTEEMKDEIDRITRDRFKDSGLTLGVTPK</sequence>
<accession>A0AAP0DCT0</accession>
<feature type="domain" description="Sulfotransferase" evidence="4">
    <location>
        <begin position="65"/>
        <end position="331"/>
    </location>
</feature>
<proteinExistence type="inferred from homology"/>
<dbReference type="InterPro" id="IPR000863">
    <property type="entry name" value="Sulfotransferase_dom"/>
</dbReference>
<dbReference type="Gene3D" id="3.40.50.300">
    <property type="entry name" value="P-loop containing nucleotide triphosphate hydrolases"/>
    <property type="match status" value="1"/>
</dbReference>
<organism evidence="5 6">
    <name type="scientific">Deinandra increscens subsp. villosa</name>
    <dbReference type="NCBI Taxonomy" id="3103831"/>
    <lineage>
        <taxon>Eukaryota</taxon>
        <taxon>Viridiplantae</taxon>
        <taxon>Streptophyta</taxon>
        <taxon>Embryophyta</taxon>
        <taxon>Tracheophyta</taxon>
        <taxon>Spermatophyta</taxon>
        <taxon>Magnoliopsida</taxon>
        <taxon>eudicotyledons</taxon>
        <taxon>Gunneridae</taxon>
        <taxon>Pentapetalae</taxon>
        <taxon>asterids</taxon>
        <taxon>campanulids</taxon>
        <taxon>Asterales</taxon>
        <taxon>Asteraceae</taxon>
        <taxon>Asteroideae</taxon>
        <taxon>Heliantheae alliance</taxon>
        <taxon>Madieae</taxon>
        <taxon>Madiinae</taxon>
        <taxon>Deinandra</taxon>
    </lineage>
</organism>
<dbReference type="EC" id="2.8.2.-" evidence="3"/>
<evidence type="ECO:0000259" key="4">
    <source>
        <dbReference type="Pfam" id="PF00685"/>
    </source>
</evidence>
<evidence type="ECO:0000256" key="3">
    <source>
        <dbReference type="RuleBase" id="RU361155"/>
    </source>
</evidence>
<dbReference type="GO" id="GO:0008146">
    <property type="term" value="F:sulfotransferase activity"/>
    <property type="evidence" value="ECO:0007669"/>
    <property type="project" value="InterPro"/>
</dbReference>
<evidence type="ECO:0000313" key="5">
    <source>
        <dbReference type="EMBL" id="KAK9068874.1"/>
    </source>
</evidence>
<keyword evidence="6" id="KW-1185">Reference proteome</keyword>